<organism evidence="2 3">
    <name type="scientific">Hyella patelloides LEGE 07179</name>
    <dbReference type="NCBI Taxonomy" id="945734"/>
    <lineage>
        <taxon>Bacteria</taxon>
        <taxon>Bacillati</taxon>
        <taxon>Cyanobacteriota</taxon>
        <taxon>Cyanophyceae</taxon>
        <taxon>Pleurocapsales</taxon>
        <taxon>Hyellaceae</taxon>
        <taxon>Hyella</taxon>
    </lineage>
</organism>
<feature type="domain" description="Retropepsin-like aspartic endopeptidase" evidence="1">
    <location>
        <begin position="13"/>
        <end position="148"/>
    </location>
</feature>
<evidence type="ECO:0000259" key="1">
    <source>
        <dbReference type="Pfam" id="PF05618"/>
    </source>
</evidence>
<evidence type="ECO:0000313" key="3">
    <source>
        <dbReference type="Proteomes" id="UP000320055"/>
    </source>
</evidence>
<dbReference type="EMBL" id="CAACVJ010000006">
    <property type="protein sequence ID" value="VEP11410.1"/>
    <property type="molecule type" value="Genomic_DNA"/>
</dbReference>
<proteinExistence type="predicted"/>
<dbReference type="PANTHER" id="PTHR38037:SF1">
    <property type="entry name" value="ATP-DEPENDENT ZINC PROTEASE DOMAIN-CONTAINING PROTEIN-RELATED"/>
    <property type="match status" value="1"/>
</dbReference>
<dbReference type="SUPFAM" id="SSF50630">
    <property type="entry name" value="Acid proteases"/>
    <property type="match status" value="1"/>
</dbReference>
<evidence type="ECO:0000313" key="2">
    <source>
        <dbReference type="EMBL" id="VEP11410.1"/>
    </source>
</evidence>
<dbReference type="AlphaFoldDB" id="A0A563VIZ3"/>
<gene>
    <name evidence="2" type="ORF">H1P_1030009</name>
</gene>
<name>A0A563VIZ3_9CYAN</name>
<dbReference type="OrthoDB" id="9782977at2"/>
<dbReference type="Proteomes" id="UP000320055">
    <property type="component" value="Unassembled WGS sequence"/>
</dbReference>
<dbReference type="InterPro" id="IPR021109">
    <property type="entry name" value="Peptidase_aspartic_dom_sf"/>
</dbReference>
<protein>
    <recommendedName>
        <fullName evidence="1">Retropepsin-like aspartic endopeptidase domain-containing protein</fullName>
    </recommendedName>
</protein>
<dbReference type="RefSeq" id="WP_144868806.1">
    <property type="nucleotide sequence ID" value="NZ_LR213859.1"/>
</dbReference>
<reference evidence="2 3" key="1">
    <citation type="submission" date="2019-01" db="EMBL/GenBank/DDBJ databases">
        <authorList>
            <person name="Brito A."/>
        </authorList>
    </citation>
    <scope>NUCLEOTIDE SEQUENCE [LARGE SCALE GENOMIC DNA]</scope>
    <source>
        <strain evidence="2">1</strain>
    </source>
</reference>
<keyword evidence="3" id="KW-1185">Reference proteome</keyword>
<accession>A0A563VIZ3</accession>
<dbReference type="Pfam" id="PF05618">
    <property type="entry name" value="Zn_protease"/>
    <property type="match status" value="1"/>
</dbReference>
<sequence>MRKIKDEAPQLSIIGWRETLSLPELNVGRVKAKIDTGARTSALHAFHCQEFPLEDKTMIRFQIHPIQRNNQKTVLAEAELLEYRKVRSSGGHAQIRPVIITTIKLGEQQWQVELTLTNRDVMGFRMLLGRQAVRDRFLVDPSQSFLQSDRQ</sequence>
<dbReference type="Gene3D" id="2.40.70.10">
    <property type="entry name" value="Acid Proteases"/>
    <property type="match status" value="1"/>
</dbReference>
<dbReference type="InterPro" id="IPR008503">
    <property type="entry name" value="Asp_endopeptidase"/>
</dbReference>
<dbReference type="PANTHER" id="PTHR38037">
    <property type="entry name" value="ZN_PROTEASE DOMAIN-CONTAINING PROTEIN"/>
    <property type="match status" value="1"/>
</dbReference>